<comment type="similarity">
    <text evidence="1">Belongs to the ABC transporter superfamily.</text>
</comment>
<feature type="domain" description="ABC transporter" evidence="5">
    <location>
        <begin position="17"/>
        <end position="259"/>
    </location>
</feature>
<keyword evidence="4" id="KW-0067">ATP-binding</keyword>
<dbReference type="InterPro" id="IPR050319">
    <property type="entry name" value="ABC_transp_ATP-bind"/>
</dbReference>
<dbReference type="Pfam" id="PF08352">
    <property type="entry name" value="oligo_HPY"/>
    <property type="match status" value="1"/>
</dbReference>
<sequence>MTEPLLQVNDLKVHFAVRLNKSWPWQAPQQLKAVDSVSLEVAPGETLGIVGESGCGKSTLARAIIGLVHSTGGSVSWLGRELNGMSDSQWREVRRDMQMIFQDPLASLNPRMTVGDIIAEPLNTYYPKLGKAEVRQRVEAMMARVGLLPNLINRYPHEFSGGQCQRIGIARALILKPKLIICDEPVSALDVSVQAQVINLLKDLQREMGLALIFIAHDLSVVRHISTRVLVMYLGHGVELADKHALYKAPKHPYTQALLSAVPVPDPDAERAKSVPLLEGELPSPLSPPSGCVFRTRCPLADEACGQSMPRLMGAAEHKVACFKAT</sequence>
<accession>A0ABW7NYQ3</accession>
<evidence type="ECO:0000313" key="6">
    <source>
        <dbReference type="EMBL" id="MFH7564329.1"/>
    </source>
</evidence>
<dbReference type="PROSITE" id="PS50893">
    <property type="entry name" value="ABC_TRANSPORTER_2"/>
    <property type="match status" value="1"/>
</dbReference>
<keyword evidence="3" id="KW-0547">Nucleotide-binding</keyword>
<dbReference type="Gene3D" id="3.40.50.300">
    <property type="entry name" value="P-loop containing nucleotide triphosphate hydrolases"/>
    <property type="match status" value="1"/>
</dbReference>
<dbReference type="PROSITE" id="PS00211">
    <property type="entry name" value="ABC_TRANSPORTER_1"/>
    <property type="match status" value="1"/>
</dbReference>
<dbReference type="CDD" id="cd03257">
    <property type="entry name" value="ABC_NikE_OppD_transporters"/>
    <property type="match status" value="1"/>
</dbReference>
<keyword evidence="7" id="KW-1185">Reference proteome</keyword>
<evidence type="ECO:0000256" key="2">
    <source>
        <dbReference type="ARBA" id="ARBA00022448"/>
    </source>
</evidence>
<dbReference type="PANTHER" id="PTHR43776:SF7">
    <property type="entry name" value="D,D-DIPEPTIDE TRANSPORT ATP-BINDING PROTEIN DDPF-RELATED"/>
    <property type="match status" value="1"/>
</dbReference>
<gene>
    <name evidence="6" type="primary">oppF</name>
    <name evidence="6" type="ORF">AB9R89_03200</name>
</gene>
<name>A0ABW7NYQ3_9GAMM</name>
<evidence type="ECO:0000313" key="7">
    <source>
        <dbReference type="Proteomes" id="UP001610706"/>
    </source>
</evidence>
<dbReference type="SMART" id="SM00382">
    <property type="entry name" value="AAA"/>
    <property type="match status" value="1"/>
</dbReference>
<dbReference type="EMBL" id="JBGFTR010000003">
    <property type="protein sequence ID" value="MFH7564329.1"/>
    <property type="molecule type" value="Genomic_DNA"/>
</dbReference>
<protein>
    <submittedName>
        <fullName evidence="6">Murein tripeptide/oligopeptide ABC transporter ATP binding protein OppF</fullName>
    </submittedName>
</protein>
<dbReference type="Proteomes" id="UP001610706">
    <property type="component" value="Unassembled WGS sequence"/>
</dbReference>
<dbReference type="InterPro" id="IPR003593">
    <property type="entry name" value="AAA+_ATPase"/>
</dbReference>
<evidence type="ECO:0000256" key="4">
    <source>
        <dbReference type="ARBA" id="ARBA00022840"/>
    </source>
</evidence>
<dbReference type="InterPro" id="IPR017871">
    <property type="entry name" value="ABC_transporter-like_CS"/>
</dbReference>
<comment type="caution">
    <text evidence="6">The sequence shown here is derived from an EMBL/GenBank/DDBJ whole genome shotgun (WGS) entry which is preliminary data.</text>
</comment>
<keyword evidence="2" id="KW-0813">Transport</keyword>
<dbReference type="RefSeq" id="WP_395544895.1">
    <property type="nucleotide sequence ID" value="NZ_CP166302.1"/>
</dbReference>
<dbReference type="InterPro" id="IPR027417">
    <property type="entry name" value="P-loop_NTPase"/>
</dbReference>
<dbReference type="InterPro" id="IPR003439">
    <property type="entry name" value="ABC_transporter-like_ATP-bd"/>
</dbReference>
<organism evidence="6 7">
    <name type="scientific">Oceanimonas smirnovii</name>
    <dbReference type="NCBI Taxonomy" id="264574"/>
    <lineage>
        <taxon>Bacteria</taxon>
        <taxon>Pseudomonadati</taxon>
        <taxon>Pseudomonadota</taxon>
        <taxon>Gammaproteobacteria</taxon>
        <taxon>Aeromonadales</taxon>
        <taxon>Aeromonadaceae</taxon>
        <taxon>Oceanimonas</taxon>
    </lineage>
</organism>
<dbReference type="PANTHER" id="PTHR43776">
    <property type="entry name" value="TRANSPORT ATP-BINDING PROTEIN"/>
    <property type="match status" value="1"/>
</dbReference>
<reference evidence="6 7" key="1">
    <citation type="submission" date="2024-08" db="EMBL/GenBank/DDBJ databases">
        <title>Oceanimonas smirnovii Genome sequencing and assembly.</title>
        <authorList>
            <person name="Tang B."/>
        </authorList>
    </citation>
    <scope>NUCLEOTIDE SEQUENCE [LARGE SCALE GENOMIC DNA]</scope>
    <source>
        <strain evidence="6 7">OS2020-119</strain>
    </source>
</reference>
<proteinExistence type="inferred from homology"/>
<dbReference type="InterPro" id="IPR013563">
    <property type="entry name" value="Oligopep_ABC_C"/>
</dbReference>
<evidence type="ECO:0000259" key="5">
    <source>
        <dbReference type="PROSITE" id="PS50893"/>
    </source>
</evidence>
<dbReference type="NCBIfam" id="TIGR01727">
    <property type="entry name" value="oligo_HPY"/>
    <property type="match status" value="1"/>
</dbReference>
<dbReference type="Pfam" id="PF00005">
    <property type="entry name" value="ABC_tran"/>
    <property type="match status" value="1"/>
</dbReference>
<dbReference type="SUPFAM" id="SSF52540">
    <property type="entry name" value="P-loop containing nucleoside triphosphate hydrolases"/>
    <property type="match status" value="1"/>
</dbReference>
<evidence type="ECO:0000256" key="1">
    <source>
        <dbReference type="ARBA" id="ARBA00005417"/>
    </source>
</evidence>
<evidence type="ECO:0000256" key="3">
    <source>
        <dbReference type="ARBA" id="ARBA00022741"/>
    </source>
</evidence>
<dbReference type="NCBIfam" id="NF011659">
    <property type="entry name" value="PRK15079.1"/>
    <property type="match status" value="1"/>
</dbReference>